<feature type="chain" id="PRO_5035145059" evidence="1">
    <location>
        <begin position="17"/>
        <end position="131"/>
    </location>
</feature>
<dbReference type="EMBL" id="JAHLQT010043233">
    <property type="protein sequence ID" value="KAG7155090.1"/>
    <property type="molecule type" value="Genomic_DNA"/>
</dbReference>
<sequence length="131" mass="14417">MKNLALALVLVGVAAAFPRVRRDSTPFFLDLPSNASLIVGDIQTGFDCNDLPYGYYADEANDCAIFHVCLPTQSFGVVAERHFSFFCGEGTVFDQAQLVCATPEEALPCSESTAFRNVNEYFGRENVNFNE</sequence>
<gene>
    <name evidence="3" type="ORF">Hamer_G015697</name>
</gene>
<dbReference type="Pfam" id="PF01607">
    <property type="entry name" value="CBM_14"/>
    <property type="match status" value="1"/>
</dbReference>
<name>A0A8J5ML01_HOMAM</name>
<dbReference type="SMART" id="SM00494">
    <property type="entry name" value="ChtBD2"/>
    <property type="match status" value="1"/>
</dbReference>
<dbReference type="InterPro" id="IPR002557">
    <property type="entry name" value="Chitin-bd_dom"/>
</dbReference>
<dbReference type="PANTHER" id="PTHR22933:SF43">
    <property type="entry name" value="LP10131P"/>
    <property type="match status" value="1"/>
</dbReference>
<feature type="signal peptide" evidence="1">
    <location>
        <begin position="1"/>
        <end position="16"/>
    </location>
</feature>
<dbReference type="Proteomes" id="UP000747542">
    <property type="component" value="Unassembled WGS sequence"/>
</dbReference>
<keyword evidence="4" id="KW-1185">Reference proteome</keyword>
<dbReference type="InterPro" id="IPR052976">
    <property type="entry name" value="Scoloptoxin-like"/>
</dbReference>
<evidence type="ECO:0000259" key="2">
    <source>
        <dbReference type="PROSITE" id="PS50940"/>
    </source>
</evidence>
<keyword evidence="1" id="KW-0732">Signal</keyword>
<evidence type="ECO:0000313" key="3">
    <source>
        <dbReference type="EMBL" id="KAG7155090.1"/>
    </source>
</evidence>
<proteinExistence type="predicted"/>
<dbReference type="AlphaFoldDB" id="A0A8J5ML01"/>
<feature type="domain" description="Chitin-binding type-2" evidence="2">
    <location>
        <begin position="45"/>
        <end position="111"/>
    </location>
</feature>
<protein>
    <submittedName>
        <fullName evidence="3">U-scoloptoxin(01)-Cw1a-like 24</fullName>
    </submittedName>
</protein>
<accession>A0A8J5ML01</accession>
<dbReference type="GO" id="GO:0005576">
    <property type="term" value="C:extracellular region"/>
    <property type="evidence" value="ECO:0007669"/>
    <property type="project" value="InterPro"/>
</dbReference>
<reference evidence="3" key="1">
    <citation type="journal article" date="2021" name="Sci. Adv.">
        <title>The American lobster genome reveals insights on longevity, neural, and immune adaptations.</title>
        <authorList>
            <person name="Polinski J.M."/>
            <person name="Zimin A.V."/>
            <person name="Clark K.F."/>
            <person name="Kohn A.B."/>
            <person name="Sadowski N."/>
            <person name="Timp W."/>
            <person name="Ptitsyn A."/>
            <person name="Khanna P."/>
            <person name="Romanova D.Y."/>
            <person name="Williams P."/>
            <person name="Greenwood S.J."/>
            <person name="Moroz L.L."/>
            <person name="Walt D.R."/>
            <person name="Bodnar A.G."/>
        </authorList>
    </citation>
    <scope>NUCLEOTIDE SEQUENCE</scope>
    <source>
        <strain evidence="3">GMGI-L3</strain>
    </source>
</reference>
<comment type="caution">
    <text evidence="3">The sequence shown here is derived from an EMBL/GenBank/DDBJ whole genome shotgun (WGS) entry which is preliminary data.</text>
</comment>
<dbReference type="PANTHER" id="PTHR22933">
    <property type="entry name" value="FI18007P1-RELATED"/>
    <property type="match status" value="1"/>
</dbReference>
<evidence type="ECO:0000313" key="4">
    <source>
        <dbReference type="Proteomes" id="UP000747542"/>
    </source>
</evidence>
<organism evidence="3 4">
    <name type="scientific">Homarus americanus</name>
    <name type="common">American lobster</name>
    <dbReference type="NCBI Taxonomy" id="6706"/>
    <lineage>
        <taxon>Eukaryota</taxon>
        <taxon>Metazoa</taxon>
        <taxon>Ecdysozoa</taxon>
        <taxon>Arthropoda</taxon>
        <taxon>Crustacea</taxon>
        <taxon>Multicrustacea</taxon>
        <taxon>Malacostraca</taxon>
        <taxon>Eumalacostraca</taxon>
        <taxon>Eucarida</taxon>
        <taxon>Decapoda</taxon>
        <taxon>Pleocyemata</taxon>
        <taxon>Astacidea</taxon>
        <taxon>Nephropoidea</taxon>
        <taxon>Nephropidae</taxon>
        <taxon>Homarus</taxon>
    </lineage>
</organism>
<dbReference type="GO" id="GO:0008061">
    <property type="term" value="F:chitin binding"/>
    <property type="evidence" value="ECO:0007669"/>
    <property type="project" value="InterPro"/>
</dbReference>
<dbReference type="PROSITE" id="PS50940">
    <property type="entry name" value="CHIT_BIND_II"/>
    <property type="match status" value="1"/>
</dbReference>
<dbReference type="OrthoDB" id="6340602at2759"/>
<evidence type="ECO:0000256" key="1">
    <source>
        <dbReference type="SAM" id="SignalP"/>
    </source>
</evidence>